<evidence type="ECO:0000313" key="12">
    <source>
        <dbReference type="Proteomes" id="UP000236151"/>
    </source>
</evidence>
<evidence type="ECO:0000256" key="10">
    <source>
        <dbReference type="RuleBase" id="RU362071"/>
    </source>
</evidence>
<dbReference type="InterPro" id="IPR002010">
    <property type="entry name" value="T3SS_IM_R"/>
</dbReference>
<feature type="transmembrane region" description="Helical" evidence="10">
    <location>
        <begin position="79"/>
        <end position="100"/>
    </location>
</feature>
<comment type="caution">
    <text evidence="11">The sequence shown here is derived from an EMBL/GenBank/DDBJ whole genome shotgun (WGS) entry which is preliminary data.</text>
</comment>
<organism evidence="11 12">
    <name type="scientific">Clostridium thermosuccinogenes</name>
    <dbReference type="NCBI Taxonomy" id="84032"/>
    <lineage>
        <taxon>Bacteria</taxon>
        <taxon>Bacillati</taxon>
        <taxon>Bacillota</taxon>
        <taxon>Clostridia</taxon>
        <taxon>Eubacteriales</taxon>
        <taxon>Clostridiaceae</taxon>
        <taxon>Clostridium</taxon>
    </lineage>
</organism>
<keyword evidence="8 10" id="KW-0975">Bacterial flagellum</keyword>
<keyword evidence="12" id="KW-1185">Reference proteome</keyword>
<dbReference type="InterPro" id="IPR006303">
    <property type="entry name" value="FliR"/>
</dbReference>
<dbReference type="GO" id="GO:0006605">
    <property type="term" value="P:protein targeting"/>
    <property type="evidence" value="ECO:0007669"/>
    <property type="project" value="UniProtKB-UniRule"/>
</dbReference>
<evidence type="ECO:0000256" key="9">
    <source>
        <dbReference type="NCBIfam" id="TIGR01400"/>
    </source>
</evidence>
<feature type="transmembrane region" description="Helical" evidence="10">
    <location>
        <begin position="212"/>
        <end position="237"/>
    </location>
</feature>
<evidence type="ECO:0000256" key="6">
    <source>
        <dbReference type="ARBA" id="ARBA00022989"/>
    </source>
</evidence>
<comment type="function">
    <text evidence="1 10">Role in flagellar biosynthesis.</text>
</comment>
<dbReference type="Proteomes" id="UP000236151">
    <property type="component" value="Unassembled WGS sequence"/>
</dbReference>
<comment type="subcellular location">
    <subcellularLocation>
        <location evidence="10">Cell membrane</location>
        <topology evidence="10">Multi-pass membrane protein</topology>
    </subcellularLocation>
    <subcellularLocation>
        <location evidence="10">Bacterial flagellum basal body</location>
    </subcellularLocation>
</comment>
<reference evidence="11 12" key="1">
    <citation type="submission" date="2017-06" db="EMBL/GenBank/DDBJ databases">
        <title>Investigating the central metabolism of Clostridium thermosuccinogenes.</title>
        <authorList>
            <person name="Koendjbiharie J.G."/>
            <person name="van Kranenburg R."/>
        </authorList>
    </citation>
    <scope>NUCLEOTIDE SEQUENCE [LARGE SCALE GENOMIC DNA]</scope>
    <source>
        <strain evidence="11 12">DSM 5806</strain>
    </source>
</reference>
<dbReference type="EMBL" id="NIOJ01000008">
    <property type="protein sequence ID" value="PNU00657.1"/>
    <property type="molecule type" value="Genomic_DNA"/>
</dbReference>
<evidence type="ECO:0000256" key="5">
    <source>
        <dbReference type="ARBA" id="ARBA00022692"/>
    </source>
</evidence>
<dbReference type="Pfam" id="PF01311">
    <property type="entry name" value="Bac_export_1"/>
    <property type="match status" value="1"/>
</dbReference>
<dbReference type="PRINTS" id="PR00953">
    <property type="entry name" value="TYPE3IMRPROT"/>
</dbReference>
<dbReference type="OrthoDB" id="9807748at2"/>
<evidence type="ECO:0000256" key="3">
    <source>
        <dbReference type="ARBA" id="ARBA00021717"/>
    </source>
</evidence>
<name>A0A2K2FPE7_9CLOT</name>
<dbReference type="GO" id="GO:0009425">
    <property type="term" value="C:bacterial-type flagellum basal body"/>
    <property type="evidence" value="ECO:0007669"/>
    <property type="project" value="UniProtKB-SubCell"/>
</dbReference>
<feature type="transmembrane region" description="Helical" evidence="10">
    <location>
        <begin position="7"/>
        <end position="31"/>
    </location>
</feature>
<proteinExistence type="inferred from homology"/>
<feature type="transmembrane region" description="Helical" evidence="10">
    <location>
        <begin position="43"/>
        <end position="59"/>
    </location>
</feature>
<dbReference type="PANTHER" id="PTHR30065">
    <property type="entry name" value="FLAGELLAR BIOSYNTHETIC PROTEIN FLIR"/>
    <property type="match status" value="1"/>
</dbReference>
<keyword evidence="6 10" id="KW-1133">Transmembrane helix</keyword>
<dbReference type="NCBIfam" id="TIGR01400">
    <property type="entry name" value="fliR"/>
    <property type="match status" value="1"/>
</dbReference>
<keyword evidence="7 10" id="KW-0472">Membrane</keyword>
<dbReference type="GO" id="GO:0005886">
    <property type="term" value="C:plasma membrane"/>
    <property type="evidence" value="ECO:0007669"/>
    <property type="project" value="UniProtKB-SubCell"/>
</dbReference>
<dbReference type="AlphaFoldDB" id="A0A2K2FPE7"/>
<gene>
    <name evidence="11" type="primary">fliR</name>
    <name evidence="11" type="ORF">CDQ84_05280</name>
</gene>
<evidence type="ECO:0000256" key="1">
    <source>
        <dbReference type="ARBA" id="ARBA00002578"/>
    </source>
</evidence>
<sequence length="263" mass="28827">MNIFSGMVLISFETFLLVFVRMTGLFVIAPIFGRQNVPTHTKIGFAFFNALILVNTVSLQKADMDAGIFEYALLVGKEFLVGVAIGYVAYMFFSAIYTAGQLIDTQIGFGMVNVLDPLSNIQISVTSNFYYIMCMLVFLTIKGHHALIKALFDSYSLIPIGKAAFNDILLNDLLRIFAETFSIGFRICAPVTAAIIVVDVALGIISKSIPQINVFVVGIPLKLIVGMALLIITLPYFMSLIKSLTALINSETMNILKDLVPAK</sequence>
<dbReference type="RefSeq" id="WP_103080686.1">
    <property type="nucleotide sequence ID" value="NZ_NIOJ01000008.1"/>
</dbReference>
<keyword evidence="11" id="KW-0282">Flagellum</keyword>
<feature type="transmembrane region" description="Helical" evidence="10">
    <location>
        <begin position="183"/>
        <end position="206"/>
    </location>
</feature>
<dbReference type="GO" id="GO:0044780">
    <property type="term" value="P:bacterial-type flagellum assembly"/>
    <property type="evidence" value="ECO:0007669"/>
    <property type="project" value="UniProtKB-UniRule"/>
</dbReference>
<comment type="similarity">
    <text evidence="2 10">Belongs to the FliR/MopE/SpaR family.</text>
</comment>
<keyword evidence="11" id="KW-0966">Cell projection</keyword>
<evidence type="ECO:0000256" key="8">
    <source>
        <dbReference type="ARBA" id="ARBA00023143"/>
    </source>
</evidence>
<dbReference type="KEGG" id="cthd:CDO33_07780"/>
<evidence type="ECO:0000313" key="11">
    <source>
        <dbReference type="EMBL" id="PNU00657.1"/>
    </source>
</evidence>
<keyword evidence="11" id="KW-0969">Cilium</keyword>
<protein>
    <recommendedName>
        <fullName evidence="3 9">Flagellar biosynthetic protein FliR</fullName>
    </recommendedName>
</protein>
<evidence type="ECO:0000256" key="4">
    <source>
        <dbReference type="ARBA" id="ARBA00022475"/>
    </source>
</evidence>
<dbReference type="PANTHER" id="PTHR30065:SF1">
    <property type="entry name" value="SURFACE PRESENTATION OF ANTIGENS PROTEIN SPAR"/>
    <property type="match status" value="1"/>
</dbReference>
<keyword evidence="4 10" id="KW-1003">Cell membrane</keyword>
<accession>A0A2K2FPE7</accession>
<evidence type="ECO:0000256" key="2">
    <source>
        <dbReference type="ARBA" id="ARBA00009772"/>
    </source>
</evidence>
<keyword evidence="5 10" id="KW-0812">Transmembrane</keyword>
<evidence type="ECO:0000256" key="7">
    <source>
        <dbReference type="ARBA" id="ARBA00023136"/>
    </source>
</evidence>
<feature type="transmembrane region" description="Helical" evidence="10">
    <location>
        <begin position="120"/>
        <end position="141"/>
    </location>
</feature>